<feature type="domain" description="RNA polymerase Rpb1" evidence="4">
    <location>
        <begin position="1"/>
        <end position="227"/>
    </location>
</feature>
<proteinExistence type="evidence at transcript level"/>
<feature type="non-terminal residue" evidence="5">
    <location>
        <position position="227"/>
    </location>
</feature>
<name>Q2N124_9METZ</name>
<dbReference type="EC" id="2.7.7.6" evidence="1"/>
<evidence type="ECO:0000256" key="3">
    <source>
        <dbReference type="ARBA" id="ARBA00022833"/>
    </source>
</evidence>
<dbReference type="Gene3D" id="6.20.50.80">
    <property type="match status" value="1"/>
</dbReference>
<dbReference type="InterPro" id="IPR015700">
    <property type="entry name" value="RPC1"/>
</dbReference>
<sequence length="227" mass="25337">YMQRRLVKSLEDLCLEYDMSVRSSVGDIVQFDYGGDNLDPACMEGKDIPVDFPRTMHHIQSNFCAMSGSNETDVPLSASQLMRAVNYALRMEKVASCNQEFLDGLRKFFQEMAAKVSRIHRCFGFRPVKGIKLNIWGVPEQKEGAALIDSDDDANEIEMEDDDDLTIEERNPPVVSHVAGVTLSQLKEFFDVCIDKYMRARIEPGTAVGAVAAQSIGEPGTQMTLKT</sequence>
<dbReference type="GO" id="GO:0003677">
    <property type="term" value="F:DNA binding"/>
    <property type="evidence" value="ECO:0007669"/>
    <property type="project" value="InterPro"/>
</dbReference>
<reference evidence="5" key="1">
    <citation type="journal article" date="2005" name="Science">
        <title>Animal evolution and the molecular signature of radiations compressed in time.</title>
        <authorList>
            <person name="Rokas A."/>
            <person name="Kruger D."/>
            <person name="Carroll S.B."/>
        </authorList>
    </citation>
    <scope>NUCLEOTIDE SEQUENCE</scope>
    <source>
        <strain evidence="5">TOA43</strain>
    </source>
</reference>
<keyword evidence="2" id="KW-0479">Metal-binding</keyword>
<dbReference type="InterPro" id="IPR007081">
    <property type="entry name" value="RNA_pol_Rpb1_5"/>
</dbReference>
<dbReference type="Pfam" id="PF04998">
    <property type="entry name" value="RNA_pol_Rpb1_5"/>
    <property type="match status" value="1"/>
</dbReference>
<evidence type="ECO:0000256" key="1">
    <source>
        <dbReference type="ARBA" id="ARBA00012418"/>
    </source>
</evidence>
<dbReference type="GO" id="GO:0006351">
    <property type="term" value="P:DNA-templated transcription"/>
    <property type="evidence" value="ECO:0007669"/>
    <property type="project" value="InterPro"/>
</dbReference>
<dbReference type="AlphaFoldDB" id="Q2N124"/>
<evidence type="ECO:0000259" key="4">
    <source>
        <dbReference type="Pfam" id="PF04998"/>
    </source>
</evidence>
<dbReference type="EMBL" id="DQ206561">
    <property type="protein sequence ID" value="ABB29681.1"/>
    <property type="molecule type" value="mRNA"/>
</dbReference>
<keyword evidence="3" id="KW-0862">Zinc</keyword>
<dbReference type="SUPFAM" id="SSF64484">
    <property type="entry name" value="beta and beta-prime subunits of DNA dependent RNA-polymerase"/>
    <property type="match status" value="1"/>
</dbReference>
<dbReference type="PANTHER" id="PTHR48446:SF1">
    <property type="entry name" value="DNA-DIRECTED RNA POLYMERASE SUBUNIT BETA' N-TERMINAL SECTION"/>
    <property type="match status" value="1"/>
</dbReference>
<dbReference type="PANTHER" id="PTHR48446">
    <property type="entry name" value="DNA-DIRECTED RNA POLYMERASE SUBUNIT BETA' N-TERMINAL SECTION"/>
    <property type="match status" value="1"/>
</dbReference>
<organism evidence="5">
    <name type="scientific">Leucosolenia sp. AR-2003</name>
    <dbReference type="NCBI Taxonomy" id="232267"/>
    <lineage>
        <taxon>Eukaryota</taxon>
        <taxon>Metazoa</taxon>
        <taxon>Porifera</taxon>
        <taxon>Calcarea</taxon>
        <taxon>Calcaronea</taxon>
        <taxon>Leucosolenida</taxon>
        <taxon>Leucosoleniidae</taxon>
        <taxon>Leucosolenia</taxon>
    </lineage>
</organism>
<feature type="non-terminal residue" evidence="5">
    <location>
        <position position="1"/>
    </location>
</feature>
<dbReference type="GO" id="GO:0046872">
    <property type="term" value="F:metal ion binding"/>
    <property type="evidence" value="ECO:0007669"/>
    <property type="project" value="UniProtKB-KW"/>
</dbReference>
<accession>Q2N124</accession>
<protein>
    <recommendedName>
        <fullName evidence="1">DNA-directed RNA polymerase</fullName>
        <ecNumber evidence="1">2.7.7.6</ecNumber>
    </recommendedName>
</protein>
<evidence type="ECO:0000256" key="2">
    <source>
        <dbReference type="ARBA" id="ARBA00022723"/>
    </source>
</evidence>
<dbReference type="GO" id="GO:0003899">
    <property type="term" value="F:DNA-directed RNA polymerase activity"/>
    <property type="evidence" value="ECO:0007669"/>
    <property type="project" value="UniProtKB-EC"/>
</dbReference>
<evidence type="ECO:0000313" key="5">
    <source>
        <dbReference type="EMBL" id="ABB29681.1"/>
    </source>
</evidence>